<protein>
    <submittedName>
        <fullName evidence="1">Uncharacterized protein</fullName>
    </submittedName>
</protein>
<gene>
    <name evidence="1" type="ORF">LAV_00216</name>
</gene>
<organism evidence="1 2">
    <name type="scientific">Sphingobium phage Lacusarx</name>
    <dbReference type="NCBI Taxonomy" id="1980139"/>
    <lineage>
        <taxon>Viruses</taxon>
        <taxon>Duplodnaviria</taxon>
        <taxon>Heunggongvirae</taxon>
        <taxon>Uroviricota</taxon>
        <taxon>Caudoviricetes</taxon>
        <taxon>Lacusarxvirus</taxon>
        <taxon>Lacusarxvirus lacusarx</taxon>
    </lineage>
</organism>
<sequence>MPTAIETARNADFQACPILSDYIAAMLQDLQFYEADAACEEEREERDTGTIYTLAESEYTKCKADCEAFYTANLADIEEAIKLEPGEDGLRYANGRHMTMNRIGYYFYMTRVGHGVTFTDDGDAPCLERLREATKSAGTIETTLGDDGSVYIMGPYKG</sequence>
<evidence type="ECO:0000313" key="1">
    <source>
        <dbReference type="EMBL" id="ARK07591.1"/>
    </source>
</evidence>
<reference evidence="1 2" key="1">
    <citation type="submission" date="2017-02" db="EMBL/GenBank/DDBJ databases">
        <title>The first characterized phage against a member of the ecologically important #sphingomonads reveals high dissimilarity against all other known phages.</title>
        <authorList>
            <person name="Nielsen T.K."/>
            <person name="Carstens A.B."/>
            <person name="Kot W."/>
            <person name="Lametsch R."/>
            <person name="Neve H."/>
            <person name="Hansen L.H."/>
        </authorList>
    </citation>
    <scope>NUCLEOTIDE SEQUENCE [LARGE SCALE GENOMIC DNA]</scope>
</reference>
<proteinExistence type="predicted"/>
<accession>A0A1W6DXG3</accession>
<dbReference type="EMBL" id="KY629563">
    <property type="protein sequence ID" value="ARK07591.1"/>
    <property type="molecule type" value="Genomic_DNA"/>
</dbReference>
<name>A0A1W6DXG3_9CAUD</name>
<keyword evidence="2" id="KW-1185">Reference proteome</keyword>
<dbReference type="Proteomes" id="UP000223906">
    <property type="component" value="Segment"/>
</dbReference>
<evidence type="ECO:0000313" key="2">
    <source>
        <dbReference type="Proteomes" id="UP000223906"/>
    </source>
</evidence>